<dbReference type="EMBL" id="GGEC01027556">
    <property type="protein sequence ID" value="MBX08040.1"/>
    <property type="molecule type" value="Transcribed_RNA"/>
</dbReference>
<name>A0A2P2KQN8_RHIMU</name>
<dbReference type="AlphaFoldDB" id="A0A2P2KQN8"/>
<accession>A0A2P2KQN8</accession>
<proteinExistence type="predicted"/>
<dbReference type="GO" id="GO:0016787">
    <property type="term" value="F:hydrolase activity"/>
    <property type="evidence" value="ECO:0007669"/>
    <property type="project" value="UniProtKB-KW"/>
</dbReference>
<keyword evidence="1" id="KW-0378">Hydrolase</keyword>
<evidence type="ECO:0000313" key="1">
    <source>
        <dbReference type="EMBL" id="MBX08040.1"/>
    </source>
</evidence>
<reference evidence="1" key="1">
    <citation type="submission" date="2018-02" db="EMBL/GenBank/DDBJ databases">
        <title>Rhizophora mucronata_Transcriptome.</title>
        <authorList>
            <person name="Meera S.P."/>
            <person name="Sreeshan A."/>
            <person name="Augustine A."/>
        </authorList>
    </citation>
    <scope>NUCLEOTIDE SEQUENCE</scope>
    <source>
        <tissue evidence="1">Leaf</tissue>
    </source>
</reference>
<sequence length="93" mass="11270">MDNPLLFPMIVEELDEEFIHLLWKPFMNKMISFFYEDVVQIWHKILHVATSYVILHTVEFQDIVLLPHDQQGWNCNFWISYSSPFSRTPVWNL</sequence>
<protein>
    <submittedName>
        <fullName evidence="1">Bifunctional epoxide hydrolase 2-like</fullName>
    </submittedName>
</protein>
<organism evidence="1">
    <name type="scientific">Rhizophora mucronata</name>
    <name type="common">Asiatic mangrove</name>
    <dbReference type="NCBI Taxonomy" id="61149"/>
    <lineage>
        <taxon>Eukaryota</taxon>
        <taxon>Viridiplantae</taxon>
        <taxon>Streptophyta</taxon>
        <taxon>Embryophyta</taxon>
        <taxon>Tracheophyta</taxon>
        <taxon>Spermatophyta</taxon>
        <taxon>Magnoliopsida</taxon>
        <taxon>eudicotyledons</taxon>
        <taxon>Gunneridae</taxon>
        <taxon>Pentapetalae</taxon>
        <taxon>rosids</taxon>
        <taxon>fabids</taxon>
        <taxon>Malpighiales</taxon>
        <taxon>Rhizophoraceae</taxon>
        <taxon>Rhizophora</taxon>
    </lineage>
</organism>